<keyword evidence="1" id="KW-0238">DNA-binding</keyword>
<evidence type="ECO:0000313" key="1">
    <source>
        <dbReference type="EMBL" id="AUO78847.1"/>
    </source>
</evidence>
<dbReference type="Proteomes" id="UP000240294">
    <property type="component" value="Genome"/>
</dbReference>
<dbReference type="InterPro" id="IPR021289">
    <property type="entry name" value="UvsY"/>
</dbReference>
<keyword evidence="2" id="KW-1185">Reference proteome</keyword>
<proteinExistence type="predicted"/>
<organism evidence="1 2">
    <name type="scientific">Klebsiella phage vB_Kpn_F48</name>
    <dbReference type="NCBI Taxonomy" id="2070028"/>
    <lineage>
        <taxon>Viruses</taxon>
        <taxon>Duplodnaviria</taxon>
        <taxon>Heunggongvirae</taxon>
        <taxon>Uroviricota</taxon>
        <taxon>Caudoviricetes</taxon>
        <taxon>Marfavirus</taxon>
        <taxon>Marfavirus F48</taxon>
    </lineage>
</organism>
<dbReference type="EMBL" id="MG746602">
    <property type="protein sequence ID" value="AUO78847.1"/>
    <property type="molecule type" value="Genomic_DNA"/>
</dbReference>
<sequence>MKLEDLQDELDRDLVIDQTKLQYEAANNPVVYGRWVRKHSICRKEMLRIEAMKKQALKKRLDYYTGRVEPGEEVCMDSYEKSELKTVMAADETILGTETKLQYWGILLEFCSDAMDAIKARGFAIKAVIELRKFEAGEA</sequence>
<accession>A0A2I6UG09</accession>
<name>A0A2I6UG09_9CAUD</name>
<protein>
    <submittedName>
        <fullName evidence="1">Single stranded DNA-binding protein</fullName>
    </submittedName>
</protein>
<dbReference type="Pfam" id="PF11056">
    <property type="entry name" value="UvsY"/>
    <property type="match status" value="1"/>
</dbReference>
<dbReference type="GO" id="GO:0003677">
    <property type="term" value="F:DNA binding"/>
    <property type="evidence" value="ECO:0007669"/>
    <property type="project" value="UniProtKB-KW"/>
</dbReference>
<evidence type="ECO:0000313" key="2">
    <source>
        <dbReference type="Proteomes" id="UP000240294"/>
    </source>
</evidence>
<reference evidence="2" key="1">
    <citation type="submission" date="2018-01" db="EMBL/GenBank/DDBJ databases">
        <title>Direct submission.</title>
        <authorList>
            <person name="Ciacci N."/>
        </authorList>
    </citation>
    <scope>NUCLEOTIDE SEQUENCE [LARGE SCALE GENOMIC DNA]</scope>
</reference>
<gene>
    <name evidence="1" type="ORF">vBKpnF48_222</name>
</gene>